<dbReference type="EMBL" id="CVRI01000046">
    <property type="protein sequence ID" value="CRK97103.1"/>
    <property type="molecule type" value="Genomic_DNA"/>
</dbReference>
<gene>
    <name evidence="1" type="ORF">CLUMA_CG010510</name>
</gene>
<keyword evidence="2" id="KW-1185">Reference proteome</keyword>
<name>A0A1J1I9Z2_9DIPT</name>
<proteinExistence type="predicted"/>
<protein>
    <submittedName>
        <fullName evidence="1">CLUMA_CG010510, isoform A</fullName>
    </submittedName>
</protein>
<dbReference type="Proteomes" id="UP000183832">
    <property type="component" value="Unassembled WGS sequence"/>
</dbReference>
<dbReference type="AlphaFoldDB" id="A0A1J1I9Z2"/>
<organism evidence="1 2">
    <name type="scientific">Clunio marinus</name>
    <dbReference type="NCBI Taxonomy" id="568069"/>
    <lineage>
        <taxon>Eukaryota</taxon>
        <taxon>Metazoa</taxon>
        <taxon>Ecdysozoa</taxon>
        <taxon>Arthropoda</taxon>
        <taxon>Hexapoda</taxon>
        <taxon>Insecta</taxon>
        <taxon>Pterygota</taxon>
        <taxon>Neoptera</taxon>
        <taxon>Endopterygota</taxon>
        <taxon>Diptera</taxon>
        <taxon>Nematocera</taxon>
        <taxon>Chironomoidea</taxon>
        <taxon>Chironomidae</taxon>
        <taxon>Clunio</taxon>
    </lineage>
</organism>
<accession>A0A1J1I9Z2</accession>
<evidence type="ECO:0000313" key="2">
    <source>
        <dbReference type="Proteomes" id="UP000183832"/>
    </source>
</evidence>
<dbReference type="InterPro" id="IPR011333">
    <property type="entry name" value="SKP1/BTB/POZ_sf"/>
</dbReference>
<reference evidence="1 2" key="1">
    <citation type="submission" date="2015-04" db="EMBL/GenBank/DDBJ databases">
        <authorList>
            <person name="Syromyatnikov M.Y."/>
            <person name="Popov V.N."/>
        </authorList>
    </citation>
    <scope>NUCLEOTIDE SEQUENCE [LARGE SCALE GENOMIC DNA]</scope>
</reference>
<dbReference type="Gene3D" id="3.30.710.10">
    <property type="entry name" value="Potassium Channel Kv1.1, Chain A"/>
    <property type="match status" value="1"/>
</dbReference>
<evidence type="ECO:0000313" key="1">
    <source>
        <dbReference type="EMBL" id="CRK97103.1"/>
    </source>
</evidence>
<sequence>MTNFSFTVGETIFPVHRVILSCRSPEILRKTLHSCSKEFKNECFEVLKRFLRSGSTGWLKRLVGLKIMPVFSYDYQCSCQLVRRVIAELGFD</sequence>